<dbReference type="SUPFAM" id="SSF53335">
    <property type="entry name" value="S-adenosyl-L-methionine-dependent methyltransferases"/>
    <property type="match status" value="1"/>
</dbReference>
<gene>
    <name evidence="1" type="ORF">HEQ75_02675</name>
</gene>
<reference evidence="1 2" key="1">
    <citation type="submission" date="2020-03" db="EMBL/GenBank/DDBJ databases">
        <title>Roseomonas selenitidurans sp. nov. isolated from urban soil.</title>
        <authorList>
            <person name="Liu H."/>
        </authorList>
    </citation>
    <scope>NUCLEOTIDE SEQUENCE [LARGE SCALE GENOMIC DNA]</scope>
    <source>
        <strain evidence="1 2">BU-1</strain>
    </source>
</reference>
<name>A0ABX1E2K7_9PROT</name>
<comment type="caution">
    <text evidence="1">The sequence shown here is derived from an EMBL/GenBank/DDBJ whole genome shotgun (WGS) entry which is preliminary data.</text>
</comment>
<accession>A0ABX1E2K7</accession>
<proteinExistence type="predicted"/>
<dbReference type="EMBL" id="JAAVNE010000002">
    <property type="protein sequence ID" value="NKC29752.1"/>
    <property type="molecule type" value="Genomic_DNA"/>
</dbReference>
<evidence type="ECO:0000313" key="1">
    <source>
        <dbReference type="EMBL" id="NKC29752.1"/>
    </source>
</evidence>
<dbReference type="GO" id="GO:0032259">
    <property type="term" value="P:methylation"/>
    <property type="evidence" value="ECO:0007669"/>
    <property type="project" value="UniProtKB-KW"/>
</dbReference>
<dbReference type="RefSeq" id="WP_168027366.1">
    <property type="nucleotide sequence ID" value="NZ_JAAVNE010000002.1"/>
</dbReference>
<keyword evidence="1" id="KW-0808">Transferase</keyword>
<protein>
    <submittedName>
        <fullName evidence="1">Class I SAM-dependent methyltransferase</fullName>
    </submittedName>
</protein>
<organism evidence="1 2">
    <name type="scientific">Falsiroseomonas selenitidurans</name>
    <dbReference type="NCBI Taxonomy" id="2716335"/>
    <lineage>
        <taxon>Bacteria</taxon>
        <taxon>Pseudomonadati</taxon>
        <taxon>Pseudomonadota</taxon>
        <taxon>Alphaproteobacteria</taxon>
        <taxon>Acetobacterales</taxon>
        <taxon>Roseomonadaceae</taxon>
        <taxon>Falsiroseomonas</taxon>
    </lineage>
</organism>
<sequence length="240" mass="26477">MTQLTEILIEPEARLVAPLRLALSEALAAPIDRSQGFYGIDGMSGARYRHFINGLLRRLGRTGYLEVGSWMGSTLCSAIHGNAVQAVAIDNWSQFGGPRDAFLANLAQFRTAEAAVEVIEADFRSVGFAALAARHAPFEVYLFDGPHEEQDQHDGLIAALPALAEEFVFICDDWNWWPVRAGTHRAVVQGGLQMLYGAEIRTTQDNSHPALAFKESDWHNGYFISVLRQPRRAQAARLAA</sequence>
<evidence type="ECO:0000313" key="2">
    <source>
        <dbReference type="Proteomes" id="UP000787635"/>
    </source>
</evidence>
<dbReference type="Pfam" id="PF13578">
    <property type="entry name" value="Methyltransf_24"/>
    <property type="match status" value="1"/>
</dbReference>
<dbReference type="InterPro" id="IPR029063">
    <property type="entry name" value="SAM-dependent_MTases_sf"/>
</dbReference>
<dbReference type="GO" id="GO:0008168">
    <property type="term" value="F:methyltransferase activity"/>
    <property type="evidence" value="ECO:0007669"/>
    <property type="project" value="UniProtKB-KW"/>
</dbReference>
<dbReference type="Proteomes" id="UP000787635">
    <property type="component" value="Unassembled WGS sequence"/>
</dbReference>
<dbReference type="Gene3D" id="3.40.50.150">
    <property type="entry name" value="Vaccinia Virus protein VP39"/>
    <property type="match status" value="1"/>
</dbReference>
<keyword evidence="2" id="KW-1185">Reference proteome</keyword>
<keyword evidence="1" id="KW-0489">Methyltransferase</keyword>